<protein>
    <recommendedName>
        <fullName evidence="2">Transmembrane protein 127 transmembrane region domain-containing protein</fullName>
    </recommendedName>
</protein>
<dbReference type="Proteomes" id="UP001558652">
    <property type="component" value="Unassembled WGS sequence"/>
</dbReference>
<evidence type="ECO:0000313" key="3">
    <source>
        <dbReference type="EMBL" id="KAL1122740.1"/>
    </source>
</evidence>
<feature type="domain" description="Transmembrane protein 127 transmembrane region" evidence="2">
    <location>
        <begin position="76"/>
        <end position="186"/>
    </location>
</feature>
<organism evidence="3 4">
    <name type="scientific">Ranatra chinensis</name>
    <dbReference type="NCBI Taxonomy" id="642074"/>
    <lineage>
        <taxon>Eukaryota</taxon>
        <taxon>Metazoa</taxon>
        <taxon>Ecdysozoa</taxon>
        <taxon>Arthropoda</taxon>
        <taxon>Hexapoda</taxon>
        <taxon>Insecta</taxon>
        <taxon>Pterygota</taxon>
        <taxon>Neoptera</taxon>
        <taxon>Paraneoptera</taxon>
        <taxon>Hemiptera</taxon>
        <taxon>Heteroptera</taxon>
        <taxon>Panheteroptera</taxon>
        <taxon>Nepomorpha</taxon>
        <taxon>Nepidae</taxon>
        <taxon>Ranatrinae</taxon>
        <taxon>Ranatra</taxon>
    </lineage>
</organism>
<dbReference type="AlphaFoldDB" id="A0ABD0Y5S8"/>
<feature type="transmembrane region" description="Helical" evidence="1">
    <location>
        <begin position="121"/>
        <end position="143"/>
    </location>
</feature>
<evidence type="ECO:0000256" key="1">
    <source>
        <dbReference type="SAM" id="Phobius"/>
    </source>
</evidence>
<gene>
    <name evidence="3" type="ORF">AAG570_003067</name>
</gene>
<comment type="caution">
    <text evidence="3">The sequence shown here is derived from an EMBL/GenBank/DDBJ whole genome shotgun (WGS) entry which is preliminary data.</text>
</comment>
<evidence type="ECO:0000313" key="4">
    <source>
        <dbReference type="Proteomes" id="UP001558652"/>
    </source>
</evidence>
<dbReference type="InterPro" id="IPR033331">
    <property type="entry name" value="TMEM127"/>
</dbReference>
<evidence type="ECO:0000259" key="2">
    <source>
        <dbReference type="Pfam" id="PF20517"/>
    </source>
</evidence>
<keyword evidence="1" id="KW-1133">Transmembrane helix</keyword>
<reference evidence="3 4" key="1">
    <citation type="submission" date="2024-07" db="EMBL/GenBank/DDBJ databases">
        <title>Chromosome-level genome assembly of the water stick insect Ranatra chinensis (Heteroptera: Nepidae).</title>
        <authorList>
            <person name="Liu X."/>
        </authorList>
    </citation>
    <scope>NUCLEOTIDE SEQUENCE [LARGE SCALE GENOMIC DNA]</scope>
    <source>
        <strain evidence="3">Cailab_2021Rc</strain>
        <tissue evidence="3">Muscle</tissue>
    </source>
</reference>
<dbReference type="InterPro" id="IPR046795">
    <property type="entry name" value="TMEM127_TM"/>
</dbReference>
<dbReference type="PANTHER" id="PTHR28358">
    <property type="entry name" value="TRANSMEMBRANE PROTEIN 127"/>
    <property type="match status" value="1"/>
</dbReference>
<proteinExistence type="predicted"/>
<keyword evidence="4" id="KW-1185">Reference proteome</keyword>
<dbReference type="PANTHER" id="PTHR28358:SF1">
    <property type="entry name" value="TRANSMEMBRANE PROTEIN 127"/>
    <property type="match status" value="1"/>
</dbReference>
<dbReference type="EMBL" id="JBFDAA010000013">
    <property type="protein sequence ID" value="KAL1122740.1"/>
    <property type="molecule type" value="Genomic_DNA"/>
</dbReference>
<accession>A0ABD0Y5S8</accession>
<keyword evidence="1" id="KW-0812">Transmembrane</keyword>
<sequence>MFATAGLVKLDWFRVLGEPLCTPRLALYHLLRIGYFTIQPMDVHHQSTQLFEGRAQLVTSSPIIVEYRTGTQVLRCVTPEVLNLLRVLVVLCVISVFCSMIGFCLDLIGPKKKSLRFIRRNALPGICTVMTVVVIVGVCYLVSRALEFAVLDMYPGASARISYDYGCYSLTVAGVVSLLATACNLLQDPAPGTDSSSWSASQRRRLIEDFDGSETFSVGMLNLPPPPPYTP</sequence>
<dbReference type="Pfam" id="PF20517">
    <property type="entry name" value="TMEM127"/>
    <property type="match status" value="1"/>
</dbReference>
<keyword evidence="1" id="KW-0472">Membrane</keyword>
<feature type="transmembrane region" description="Helical" evidence="1">
    <location>
        <begin position="87"/>
        <end position="109"/>
    </location>
</feature>
<name>A0ABD0Y5S8_9HEMI</name>